<proteinExistence type="predicted"/>
<dbReference type="AlphaFoldDB" id="A0A0F6QY00"/>
<accession>A0A0F6QY00</accession>
<dbReference type="STRING" id="35755.UL82_00295"/>
<sequence length="154" mass="17388">MTSNSMLSKSSNPNTDIWCFITKFLSAHDSLPAAKRKYQEAVERVRESYNVLLASEQAYMEGSPEPLFTLLTDEIVGFGDKLTDVEKENYALFIFTTIVEVPEAEEDQEEDPIRDVAAKLELDAEDPFPSVFPSRTRSIWVSESGRESSHCISQ</sequence>
<name>A0A0F6QY00_9CORY</name>
<organism evidence="1 3">
    <name type="scientific">Corynebacterium kutscheri</name>
    <dbReference type="NCBI Taxonomy" id="35755"/>
    <lineage>
        <taxon>Bacteria</taxon>
        <taxon>Bacillati</taxon>
        <taxon>Actinomycetota</taxon>
        <taxon>Actinomycetes</taxon>
        <taxon>Mycobacteriales</taxon>
        <taxon>Corynebacteriaceae</taxon>
        <taxon>Corynebacterium</taxon>
    </lineage>
</organism>
<dbReference type="EMBL" id="CP011312">
    <property type="protein sequence ID" value="AKE40302.1"/>
    <property type="molecule type" value="Genomic_DNA"/>
</dbReference>
<gene>
    <name evidence="2" type="ORF">NCTC949_00632</name>
    <name evidence="1" type="ORF">UL82_00295</name>
</gene>
<evidence type="ECO:0000313" key="2">
    <source>
        <dbReference type="EMBL" id="VEH05480.1"/>
    </source>
</evidence>
<dbReference type="KEGG" id="cku:UL82_00295"/>
<keyword evidence="3" id="KW-1185">Reference proteome</keyword>
<evidence type="ECO:0000313" key="3">
    <source>
        <dbReference type="Proteomes" id="UP000033457"/>
    </source>
</evidence>
<evidence type="ECO:0000313" key="4">
    <source>
        <dbReference type="Proteomes" id="UP000271380"/>
    </source>
</evidence>
<dbReference type="Proteomes" id="UP000033457">
    <property type="component" value="Chromosome"/>
</dbReference>
<dbReference type="HOGENOM" id="CLU_1774265_0_0_11"/>
<dbReference type="RefSeq" id="WP_232009495.1">
    <property type="nucleotide sequence ID" value="NZ_CP011312.1"/>
</dbReference>
<evidence type="ECO:0000313" key="1">
    <source>
        <dbReference type="EMBL" id="AKE40302.1"/>
    </source>
</evidence>
<reference evidence="1 3" key="1">
    <citation type="journal article" date="2015" name="Genome Announc.">
        <title>Complete Genome Sequence of Corynebacterium kutscheri DSM 20755, a Corynebacterial Type Strain with Remarkably Low G+C Content of Chromosomal DNA.</title>
        <authorList>
            <person name="Ruckert C."/>
            <person name="Albersmeier A."/>
            <person name="Winkler A."/>
            <person name="Tauch A."/>
        </authorList>
    </citation>
    <scope>NUCLEOTIDE SEQUENCE [LARGE SCALE GENOMIC DNA]</scope>
    <source>
        <strain evidence="1 3">DSM 20755</strain>
    </source>
</reference>
<protein>
    <submittedName>
        <fullName evidence="1">Uncharacterized protein</fullName>
    </submittedName>
</protein>
<dbReference type="Proteomes" id="UP000271380">
    <property type="component" value="Chromosome"/>
</dbReference>
<reference evidence="2 4" key="2">
    <citation type="submission" date="2018-12" db="EMBL/GenBank/DDBJ databases">
        <authorList>
            <consortium name="Pathogen Informatics"/>
        </authorList>
    </citation>
    <scope>NUCLEOTIDE SEQUENCE [LARGE SCALE GENOMIC DNA]</scope>
    <source>
        <strain evidence="2 4">NCTC949</strain>
    </source>
</reference>
<dbReference type="EMBL" id="LR134377">
    <property type="protein sequence ID" value="VEH05480.1"/>
    <property type="molecule type" value="Genomic_DNA"/>
</dbReference>